<keyword evidence="7" id="KW-0677">Repeat</keyword>
<dbReference type="SUPFAM" id="SSF48239">
    <property type="entry name" value="Terpenoid cyclases/Protein prenyltransferases"/>
    <property type="match status" value="1"/>
</dbReference>
<organism evidence="11 12">
    <name type="scientific">Candidula unifasciata</name>
    <dbReference type="NCBI Taxonomy" id="100452"/>
    <lineage>
        <taxon>Eukaryota</taxon>
        <taxon>Metazoa</taxon>
        <taxon>Spiralia</taxon>
        <taxon>Lophotrochozoa</taxon>
        <taxon>Mollusca</taxon>
        <taxon>Gastropoda</taxon>
        <taxon>Heterobranchia</taxon>
        <taxon>Euthyneura</taxon>
        <taxon>Panpulmonata</taxon>
        <taxon>Eupulmonata</taxon>
        <taxon>Stylommatophora</taxon>
        <taxon>Helicina</taxon>
        <taxon>Helicoidea</taxon>
        <taxon>Geomitridae</taxon>
        <taxon>Candidula</taxon>
    </lineage>
</organism>
<evidence type="ECO:0000256" key="5">
    <source>
        <dbReference type="ARBA" id="ARBA00022679"/>
    </source>
</evidence>
<dbReference type="EMBL" id="CAJHNH020005743">
    <property type="protein sequence ID" value="CAG5132898.1"/>
    <property type="molecule type" value="Genomic_DNA"/>
</dbReference>
<evidence type="ECO:0000256" key="3">
    <source>
        <dbReference type="ARBA" id="ARBA00015798"/>
    </source>
</evidence>
<dbReference type="EC" id="2.5.1.58" evidence="2 9"/>
<dbReference type="GO" id="GO:0008270">
    <property type="term" value="F:zinc ion binding"/>
    <property type="evidence" value="ECO:0007669"/>
    <property type="project" value="UniProtKB-UniRule"/>
</dbReference>
<dbReference type="InterPro" id="IPR045089">
    <property type="entry name" value="PGGT1B-like"/>
</dbReference>
<dbReference type="PANTHER" id="PTHR11774">
    <property type="entry name" value="GERANYLGERANYL TRANSFERASE TYPE BETA SUBUNIT"/>
    <property type="match status" value="1"/>
</dbReference>
<gene>
    <name evidence="11" type="ORF">CUNI_LOCUS18456</name>
</gene>
<evidence type="ECO:0000256" key="8">
    <source>
        <dbReference type="ARBA" id="ARBA00022833"/>
    </source>
</evidence>
<dbReference type="AlphaFoldDB" id="A0A8S3ZXK8"/>
<keyword evidence="12" id="KW-1185">Reference proteome</keyword>
<comment type="caution">
    <text evidence="11">The sequence shown here is derived from an EMBL/GenBank/DDBJ whole genome shotgun (WGS) entry which is preliminary data.</text>
</comment>
<evidence type="ECO:0000313" key="12">
    <source>
        <dbReference type="Proteomes" id="UP000678393"/>
    </source>
</evidence>
<evidence type="ECO:0000256" key="6">
    <source>
        <dbReference type="ARBA" id="ARBA00022723"/>
    </source>
</evidence>
<dbReference type="InterPro" id="IPR008930">
    <property type="entry name" value="Terpenoid_cyclase/PrenylTrfase"/>
</dbReference>
<comment type="cofactor">
    <cofactor evidence="9">
        <name>Zn(2+)</name>
        <dbReference type="ChEBI" id="CHEBI:29105"/>
    </cofactor>
    <text evidence="9">Binds 1 zinc ion per subunit.</text>
</comment>
<evidence type="ECO:0000313" key="11">
    <source>
        <dbReference type="EMBL" id="CAG5132898.1"/>
    </source>
</evidence>
<proteinExistence type="inferred from homology"/>
<evidence type="ECO:0000256" key="1">
    <source>
        <dbReference type="ARBA" id="ARBA00010497"/>
    </source>
</evidence>
<comment type="function">
    <text evidence="9">Catalyzes the transfer of a farnesyl moiety from farnesyl diphosphate to a cysteine at the fourth position from the C-terminus of several proteins. The beta subunit is responsible for peptide-binding.</text>
</comment>
<evidence type="ECO:0000259" key="10">
    <source>
        <dbReference type="Pfam" id="PF00432"/>
    </source>
</evidence>
<dbReference type="InterPro" id="IPR026872">
    <property type="entry name" value="FTB"/>
</dbReference>
<dbReference type="GO" id="GO:0004660">
    <property type="term" value="F:protein farnesyltransferase activity"/>
    <property type="evidence" value="ECO:0007669"/>
    <property type="project" value="UniProtKB-UniRule"/>
</dbReference>
<evidence type="ECO:0000256" key="7">
    <source>
        <dbReference type="ARBA" id="ARBA00022737"/>
    </source>
</evidence>
<dbReference type="Proteomes" id="UP000678393">
    <property type="component" value="Unassembled WGS sequence"/>
</dbReference>
<keyword evidence="6 9" id="KW-0479">Metal-binding</keyword>
<name>A0A8S3ZXK8_9EUPU</name>
<evidence type="ECO:0000256" key="9">
    <source>
        <dbReference type="RuleBase" id="RU365056"/>
    </source>
</evidence>
<dbReference type="GO" id="GO:0005965">
    <property type="term" value="C:protein farnesyltransferase complex"/>
    <property type="evidence" value="ECO:0007669"/>
    <property type="project" value="UniProtKB-UniRule"/>
</dbReference>
<evidence type="ECO:0000256" key="4">
    <source>
        <dbReference type="ARBA" id="ARBA00022602"/>
    </source>
</evidence>
<keyword evidence="4 9" id="KW-0637">Prenyltransferase</keyword>
<dbReference type="GO" id="GO:0097354">
    <property type="term" value="P:prenylation"/>
    <property type="evidence" value="ECO:0007669"/>
    <property type="project" value="UniProtKB-UniRule"/>
</dbReference>
<dbReference type="PANTHER" id="PTHR11774:SF6">
    <property type="entry name" value="PROTEIN FARNESYLTRANSFERASE SUBUNIT BETA"/>
    <property type="match status" value="1"/>
</dbReference>
<keyword evidence="8 9" id="KW-0862">Zinc</keyword>
<evidence type="ECO:0000256" key="2">
    <source>
        <dbReference type="ARBA" id="ARBA00012702"/>
    </source>
</evidence>
<comment type="subunit">
    <text evidence="9">Heterodimer of an alpha and a beta subunit.</text>
</comment>
<protein>
    <recommendedName>
        <fullName evidence="3 9">Protein farnesyltransferase subunit beta</fullName>
        <shortName evidence="9">FTase-beta</shortName>
        <ecNumber evidence="2 9">2.5.1.58</ecNumber>
    </recommendedName>
</protein>
<feature type="domain" description="Prenyltransferase alpha-alpha toroid" evidence="10">
    <location>
        <begin position="44"/>
        <end position="305"/>
    </location>
</feature>
<reference evidence="11" key="1">
    <citation type="submission" date="2021-04" db="EMBL/GenBank/DDBJ databases">
        <authorList>
            <consortium name="Molecular Ecology Group"/>
        </authorList>
    </citation>
    <scope>NUCLEOTIDE SEQUENCE</scope>
</reference>
<comment type="similarity">
    <text evidence="1 9">Belongs to the protein prenyltransferase subunit beta family.</text>
</comment>
<comment type="catalytic activity">
    <reaction evidence="9">
        <text>L-cysteinyl-[protein] + (2E,6E)-farnesyl diphosphate = S-(2E,6E)-farnesyl-L-cysteinyl-[protein] + diphosphate</text>
        <dbReference type="Rhea" id="RHEA:13345"/>
        <dbReference type="Rhea" id="RHEA-COMP:10131"/>
        <dbReference type="Rhea" id="RHEA-COMP:11535"/>
        <dbReference type="ChEBI" id="CHEBI:29950"/>
        <dbReference type="ChEBI" id="CHEBI:33019"/>
        <dbReference type="ChEBI" id="CHEBI:86019"/>
        <dbReference type="ChEBI" id="CHEBI:175763"/>
    </reaction>
</comment>
<dbReference type="CDD" id="cd02893">
    <property type="entry name" value="FTase"/>
    <property type="match status" value="1"/>
</dbReference>
<accession>A0A8S3ZXK8</accession>
<dbReference type="OrthoDB" id="10261146at2759"/>
<dbReference type="Pfam" id="PF00432">
    <property type="entry name" value="Prenyltrans"/>
    <property type="match status" value="1"/>
</dbReference>
<sequence>MASDPNQADQDTLRFRCLAPDFEQFKFNDEVEESILKCYRISFLERESHVEFLLKGLKQLSSSYECLDSSLPWLYYWILHSLELLEAPITEDKALQIADFLGHCQHREGGFGAVNSLCILSNITDRVFNVLNREKLYNFLMRMKTRDGAFQMHDGGEVDIRGVYCALSVARLTKILTKELLEGVADFIIRCQTYEGAFARDPGLEAHGGYTFCGITALVLLGHTERCDLQTLQRWTANRQTQLEGGFQGRTNILVDGCYSFWQGAMFPIIHMISCTDDDDQNLSATRWMFHQEALQEYILICCHGLSVAQHFLGGLLSNDIPVYNLSIDSVIMAQQHFSAMMLPAGRTQEESSAPGGS</sequence>
<dbReference type="InterPro" id="IPR001330">
    <property type="entry name" value="Prenyltrans"/>
</dbReference>
<dbReference type="Gene3D" id="1.50.10.20">
    <property type="match status" value="1"/>
</dbReference>
<keyword evidence="5 9" id="KW-0808">Transferase</keyword>